<dbReference type="RefSeq" id="WP_047755123.1">
    <property type="nucleotide sequence ID" value="NZ_CP011232.1"/>
</dbReference>
<dbReference type="Pfam" id="PF10083">
    <property type="entry name" value="DUF2321"/>
    <property type="match status" value="1"/>
</dbReference>
<dbReference type="KEGG" id="kpf:IX53_09305"/>
<reference evidence="1 2" key="1">
    <citation type="submission" date="2015-04" db="EMBL/GenBank/DDBJ databases">
        <title>Complete Genome Sequence of Kosmotoga pacifica SLHLJ1.</title>
        <authorList>
            <person name="Jiang L.J."/>
            <person name="Shao Z.Z."/>
            <person name="Jebbar M."/>
        </authorList>
    </citation>
    <scope>NUCLEOTIDE SEQUENCE [LARGE SCALE GENOMIC DNA]</scope>
    <source>
        <strain evidence="1 2">SLHLJ1</strain>
    </source>
</reference>
<evidence type="ECO:0000313" key="2">
    <source>
        <dbReference type="Proteomes" id="UP000035159"/>
    </source>
</evidence>
<dbReference type="AlphaFoldDB" id="A0A0G2ZGW2"/>
<proteinExistence type="predicted"/>
<keyword evidence="2" id="KW-1185">Reference proteome</keyword>
<evidence type="ECO:0008006" key="3">
    <source>
        <dbReference type="Google" id="ProtNLM"/>
    </source>
</evidence>
<name>A0A0G2ZGW2_9BACT</name>
<organism evidence="1 2">
    <name type="scientific">Kosmotoga pacifica</name>
    <dbReference type="NCBI Taxonomy" id="1330330"/>
    <lineage>
        <taxon>Bacteria</taxon>
        <taxon>Thermotogati</taxon>
        <taxon>Thermotogota</taxon>
        <taxon>Thermotogae</taxon>
        <taxon>Kosmotogales</taxon>
        <taxon>Kosmotogaceae</taxon>
        <taxon>Kosmotoga</taxon>
    </lineage>
</organism>
<evidence type="ECO:0000313" key="1">
    <source>
        <dbReference type="EMBL" id="AKI97988.1"/>
    </source>
</evidence>
<accession>A0A0G2ZGW2</accession>
<dbReference type="EMBL" id="CP011232">
    <property type="protein sequence ID" value="AKI97988.1"/>
    <property type="molecule type" value="Genomic_DNA"/>
</dbReference>
<dbReference type="PATRIC" id="fig|1330330.3.peg.1890"/>
<dbReference type="Proteomes" id="UP000035159">
    <property type="component" value="Chromosome"/>
</dbReference>
<gene>
    <name evidence="1" type="ORF">IX53_09305</name>
</gene>
<dbReference type="InterPro" id="IPR016891">
    <property type="entry name" value="DUF2321"/>
</dbReference>
<protein>
    <recommendedName>
        <fullName evidence="3">DUF2321 domain-containing protein</fullName>
    </recommendedName>
</protein>
<sequence length="159" mass="17744">MGTYHKALICKNGHIITDTIDTQPEKYEKYCSKCGAETIKKCEHCGAFIRGDYEIPGFVTIGFPPELPKYCHNCGKPYPWTEKSIEAAKELLMELDSGYGEDFLNKTVEDLISDDPETKVAIVRIKKMLAKASPEIGKLLKDILVGVVSEGVRKMIWGA</sequence>